<sequence length="210" mass="23662">MNIAIIGATGRAGALITEEAIRREHQVTAIIRDRTKLNRDIPFLEKDVFDLTHSDVFPYDVLVYALATWGEHLHLREPLMRHFVGLLREDQRVLFVGGAGSLVANSGVKLKDSADFPERIQQIADMGQVELDIVRESSLTRWTYVSPAERFLYEAPALGQYFFSDDRLPVNDGGDSEISYRDYATAFVDEIELGRYIGQQCSIGSEVSYS</sequence>
<protein>
    <submittedName>
        <fullName evidence="3">NAD(P)H-binding protein</fullName>
    </submittedName>
</protein>
<name>A0AB74TZ84_9LACT</name>
<proteinExistence type="predicted"/>
<dbReference type="InterPro" id="IPR016040">
    <property type="entry name" value="NAD(P)-bd_dom"/>
</dbReference>
<gene>
    <name evidence="4" type="ORF">VUQ07_01570</name>
    <name evidence="2" type="ORF">VUQ08_01705</name>
    <name evidence="3" type="ORF">VUQ09_03400</name>
</gene>
<dbReference type="PANTHER" id="PTHR43355:SF2">
    <property type="entry name" value="FLAVIN REDUCTASE (NADPH)"/>
    <property type="match status" value="1"/>
</dbReference>
<dbReference type="EMBL" id="CP142436">
    <property type="protein sequence ID" value="XBC51794.1"/>
    <property type="molecule type" value="Genomic_DNA"/>
</dbReference>
<dbReference type="Gene3D" id="3.40.50.720">
    <property type="entry name" value="NAD(P)-binding Rossmann-like Domain"/>
    <property type="match status" value="1"/>
</dbReference>
<dbReference type="SUPFAM" id="SSF51735">
    <property type="entry name" value="NAD(P)-binding Rossmann-fold domains"/>
    <property type="match status" value="1"/>
</dbReference>
<evidence type="ECO:0000313" key="2">
    <source>
        <dbReference type="EMBL" id="XBC46352.1"/>
    </source>
</evidence>
<dbReference type="EMBL" id="CP142434">
    <property type="protein sequence ID" value="XBC48450.1"/>
    <property type="molecule type" value="Genomic_DNA"/>
</dbReference>
<evidence type="ECO:0000313" key="4">
    <source>
        <dbReference type="EMBL" id="XBC51794.1"/>
    </source>
</evidence>
<evidence type="ECO:0000313" key="3">
    <source>
        <dbReference type="EMBL" id="XBC48450.1"/>
    </source>
</evidence>
<dbReference type="Pfam" id="PF13460">
    <property type="entry name" value="NAD_binding_10"/>
    <property type="match status" value="1"/>
</dbReference>
<feature type="domain" description="NAD(P)-binding" evidence="1">
    <location>
        <begin position="7"/>
        <end position="189"/>
    </location>
</feature>
<dbReference type="InterPro" id="IPR036291">
    <property type="entry name" value="NAD(P)-bd_dom_sf"/>
</dbReference>
<organism evidence="3">
    <name type="scientific">Dolosigranulum savutiense</name>
    <dbReference type="NCBI Taxonomy" id="3110288"/>
    <lineage>
        <taxon>Bacteria</taxon>
        <taxon>Bacillati</taxon>
        <taxon>Bacillota</taxon>
        <taxon>Bacilli</taxon>
        <taxon>Lactobacillales</taxon>
        <taxon>Carnobacteriaceae</taxon>
        <taxon>Dolosigranulum</taxon>
    </lineage>
</organism>
<dbReference type="InterPro" id="IPR051606">
    <property type="entry name" value="Polyketide_Oxido-like"/>
</dbReference>
<accession>A0AB74TZ84</accession>
<dbReference type="EMBL" id="CP142433">
    <property type="protein sequence ID" value="XBC46352.1"/>
    <property type="molecule type" value="Genomic_DNA"/>
</dbReference>
<dbReference type="PANTHER" id="PTHR43355">
    <property type="entry name" value="FLAVIN REDUCTASE (NADPH)"/>
    <property type="match status" value="1"/>
</dbReference>
<evidence type="ECO:0000259" key="1">
    <source>
        <dbReference type="Pfam" id="PF13460"/>
    </source>
</evidence>
<reference evidence="3" key="1">
    <citation type="submission" date="2023-12" db="EMBL/GenBank/DDBJ databases">
        <title>Dolosigranulum savutii sp. nov. isolated from human upper respiratory samples collected in Botswana.</title>
        <authorList>
            <person name="Kelly M.S."/>
        </authorList>
    </citation>
    <scope>NUCLEOTIDE SEQUENCE</scope>
    <source>
        <strain evidence="4">MSK211</strain>
        <strain evidence="3">MSK312</strain>
        <strain evidence="2">MSK433</strain>
    </source>
</reference>
<dbReference type="AlphaFoldDB" id="A0AB74TZ84"/>
<dbReference type="GO" id="GO:0016646">
    <property type="term" value="F:oxidoreductase activity, acting on the CH-NH group of donors, NAD or NADP as acceptor"/>
    <property type="evidence" value="ECO:0007669"/>
    <property type="project" value="TreeGrafter"/>
</dbReference>
<dbReference type="RefSeq" id="WP_347298439.1">
    <property type="nucleotide sequence ID" value="NZ_CP142433.1"/>
</dbReference>